<comment type="subcellular location">
    <subcellularLocation>
        <location evidence="1">Periplasm</location>
    </subcellularLocation>
</comment>
<reference evidence="12" key="1">
    <citation type="journal article" date="2014" name="FEMS Microbiol. Lett.">
        <title>Draft Genomic DNA Sequence of the Facultatively Methylotrophic Bacterium Acidomonas methanolica type strain MB58.</title>
        <authorList>
            <person name="Higashiura N."/>
            <person name="Hadano H."/>
            <person name="Hirakawa H."/>
            <person name="Matsutani M."/>
            <person name="Takabe S."/>
            <person name="Matsushita K."/>
            <person name="Azuma Y."/>
        </authorList>
    </citation>
    <scope>NUCLEOTIDE SEQUENCE [LARGE SCALE GENOMIC DNA]</scope>
    <source>
        <strain evidence="12">MB58</strain>
    </source>
</reference>
<dbReference type="GO" id="GO:0009055">
    <property type="term" value="F:electron transfer activity"/>
    <property type="evidence" value="ECO:0007669"/>
    <property type="project" value="InterPro"/>
</dbReference>
<feature type="binding site" description="axial binding residue" evidence="9">
    <location>
        <position position="40"/>
    </location>
    <ligand>
        <name>heme c</name>
        <dbReference type="ChEBI" id="CHEBI:61717"/>
        <label>1</label>
    </ligand>
    <ligandPart>
        <name>Fe</name>
        <dbReference type="ChEBI" id="CHEBI:18248"/>
    </ligandPart>
</feature>
<evidence type="ECO:0000256" key="1">
    <source>
        <dbReference type="ARBA" id="ARBA00004418"/>
    </source>
</evidence>
<dbReference type="InterPro" id="IPR036909">
    <property type="entry name" value="Cyt_c-like_dom_sf"/>
</dbReference>
<evidence type="ECO:0000256" key="2">
    <source>
        <dbReference type="ARBA" id="ARBA00022448"/>
    </source>
</evidence>
<dbReference type="PROSITE" id="PS51007">
    <property type="entry name" value="CYTC"/>
    <property type="match status" value="1"/>
</dbReference>
<reference evidence="11 12" key="2">
    <citation type="journal article" date="2014" name="FEMS Microbiol. Lett.">
        <title>Draft genomic DNA sequence of the facultatively methylotrophic bacterium Acidomonas methanolica type strain MB58.</title>
        <authorList>
            <person name="Higashiura N."/>
            <person name="Hadano H."/>
            <person name="Hirakawa H."/>
            <person name="Matsutani M."/>
            <person name="Takabe S."/>
            <person name="Matsushita K."/>
            <person name="Azuma Y."/>
        </authorList>
    </citation>
    <scope>NUCLEOTIDE SEQUENCE [LARGE SCALE GENOMIC DNA]</scope>
    <source>
        <strain evidence="11 12">MB58</strain>
    </source>
</reference>
<comment type="caution">
    <text evidence="11">The sequence shown here is derived from an EMBL/GenBank/DDBJ whole genome shotgun (WGS) entry which is preliminary data.</text>
</comment>
<dbReference type="PANTHER" id="PTHR33751">
    <property type="entry name" value="CBB3-TYPE CYTOCHROME C OXIDASE SUBUNIT FIXP"/>
    <property type="match status" value="1"/>
</dbReference>
<keyword evidence="12" id="KW-1185">Reference proteome</keyword>
<dbReference type="GO" id="GO:0042597">
    <property type="term" value="C:periplasmic space"/>
    <property type="evidence" value="ECO:0007669"/>
    <property type="project" value="UniProtKB-SubCell"/>
</dbReference>
<evidence type="ECO:0000259" key="10">
    <source>
        <dbReference type="PROSITE" id="PS51007"/>
    </source>
</evidence>
<dbReference type="SUPFAM" id="SSF46626">
    <property type="entry name" value="Cytochrome c"/>
    <property type="match status" value="2"/>
</dbReference>
<evidence type="ECO:0000256" key="8">
    <source>
        <dbReference type="PIRSR" id="PIRSR000005-1"/>
    </source>
</evidence>
<feature type="binding site" description="axial binding residue" evidence="9">
    <location>
        <position position="101"/>
    </location>
    <ligand>
        <name>heme c</name>
        <dbReference type="ChEBI" id="CHEBI:61717"/>
        <label>2</label>
    </ligand>
    <ligandPart>
        <name>Fe</name>
        <dbReference type="ChEBI" id="CHEBI:18248"/>
    </ligandPart>
</feature>
<gene>
    <name evidence="11" type="ORF">Amme_031_052</name>
</gene>
<keyword evidence="5" id="KW-0574">Periplasm</keyword>
<evidence type="ECO:0000256" key="3">
    <source>
        <dbReference type="ARBA" id="ARBA00022617"/>
    </source>
</evidence>
<accession>A0A023D499</accession>
<keyword evidence="6" id="KW-0249">Electron transport</keyword>
<comment type="PTM">
    <text evidence="8">Binds 2 heme c groups covalently per subunit.</text>
</comment>
<dbReference type="Gene3D" id="1.10.760.10">
    <property type="entry name" value="Cytochrome c-like domain"/>
    <property type="match status" value="2"/>
</dbReference>
<dbReference type="GO" id="GO:0005506">
    <property type="term" value="F:iron ion binding"/>
    <property type="evidence" value="ECO:0007669"/>
    <property type="project" value="InterPro"/>
</dbReference>
<dbReference type="EMBL" id="BAND01000031">
    <property type="protein sequence ID" value="GAJ28590.1"/>
    <property type="molecule type" value="Genomic_DNA"/>
</dbReference>
<evidence type="ECO:0000256" key="6">
    <source>
        <dbReference type="ARBA" id="ARBA00022982"/>
    </source>
</evidence>
<dbReference type="InterPro" id="IPR050597">
    <property type="entry name" value="Cytochrome_c_Oxidase_Subunit"/>
</dbReference>
<keyword evidence="2" id="KW-0813">Transport</keyword>
<evidence type="ECO:0000313" key="12">
    <source>
        <dbReference type="Proteomes" id="UP000019760"/>
    </source>
</evidence>
<keyword evidence="7 9" id="KW-0408">Iron</keyword>
<dbReference type="InterPro" id="IPR024167">
    <property type="entry name" value="Cytochrome_c4-like"/>
</dbReference>
<proteinExistence type="predicted"/>
<evidence type="ECO:0000256" key="5">
    <source>
        <dbReference type="ARBA" id="ARBA00022764"/>
    </source>
</evidence>
<sequence length="173" mass="18015">MADGSGQAIGGIPRLAGLPASYLEKQLGYFASGVRANVFMKEFAAALTPEQRANVAAYYASLPAPAYDSSIAPAPALVSQGEALYKKGKPAQRVMACAGCHGPTGAGLGKMFPALAGQSQAYMIEQLSIWHTGAKRDPDSALMLMEAKSLTPDEIRALAAYIHTLGFAAAKPQ</sequence>
<dbReference type="InterPro" id="IPR009056">
    <property type="entry name" value="Cyt_c-like_dom"/>
</dbReference>
<name>A0A023D499_ACIMT</name>
<evidence type="ECO:0000313" key="11">
    <source>
        <dbReference type="EMBL" id="GAJ28590.1"/>
    </source>
</evidence>
<feature type="binding site" description="covalent" evidence="8">
    <location>
        <position position="97"/>
    </location>
    <ligand>
        <name>heme c</name>
        <dbReference type="ChEBI" id="CHEBI:61717"/>
        <label>2</label>
    </ligand>
</feature>
<dbReference type="GO" id="GO:0020037">
    <property type="term" value="F:heme binding"/>
    <property type="evidence" value="ECO:0007669"/>
    <property type="project" value="InterPro"/>
</dbReference>
<feature type="domain" description="Cytochrome c" evidence="10">
    <location>
        <begin position="76"/>
        <end position="166"/>
    </location>
</feature>
<dbReference type="PIRSF" id="PIRSF000005">
    <property type="entry name" value="Cytochrome_c4"/>
    <property type="match status" value="1"/>
</dbReference>
<keyword evidence="4 9" id="KW-0479">Metal-binding</keyword>
<organism evidence="11 12">
    <name type="scientific">Acidomonas methanolica NBRC 104435</name>
    <dbReference type="NCBI Taxonomy" id="1231351"/>
    <lineage>
        <taxon>Bacteria</taxon>
        <taxon>Pseudomonadati</taxon>
        <taxon>Pseudomonadota</taxon>
        <taxon>Alphaproteobacteria</taxon>
        <taxon>Acetobacterales</taxon>
        <taxon>Acetobacteraceae</taxon>
        <taxon>Acidomonas</taxon>
    </lineage>
</organism>
<dbReference type="PANTHER" id="PTHR33751:SF9">
    <property type="entry name" value="CYTOCHROME C4"/>
    <property type="match status" value="1"/>
</dbReference>
<dbReference type="AlphaFoldDB" id="A0A023D499"/>
<dbReference type="Proteomes" id="UP000019760">
    <property type="component" value="Unassembled WGS sequence"/>
</dbReference>
<feature type="binding site" description="covalent" evidence="8">
    <location>
        <position position="100"/>
    </location>
    <ligand>
        <name>heme c</name>
        <dbReference type="ChEBI" id="CHEBI:61717"/>
        <label>2</label>
    </ligand>
</feature>
<protein>
    <submittedName>
        <fullName evidence="11">Cytochrome c</fullName>
    </submittedName>
</protein>
<evidence type="ECO:0000256" key="4">
    <source>
        <dbReference type="ARBA" id="ARBA00022723"/>
    </source>
</evidence>
<evidence type="ECO:0000256" key="7">
    <source>
        <dbReference type="ARBA" id="ARBA00023004"/>
    </source>
</evidence>
<dbReference type="Pfam" id="PF00034">
    <property type="entry name" value="Cytochrom_C"/>
    <property type="match status" value="1"/>
</dbReference>
<feature type="binding site" description="axial binding residue" evidence="9">
    <location>
        <position position="143"/>
    </location>
    <ligand>
        <name>heme c</name>
        <dbReference type="ChEBI" id="CHEBI:61717"/>
        <label>2</label>
    </ligand>
    <ligandPart>
        <name>Fe</name>
        <dbReference type="ChEBI" id="CHEBI:18248"/>
    </ligandPart>
</feature>
<keyword evidence="3 8" id="KW-0349">Heme</keyword>
<evidence type="ECO:0000256" key="9">
    <source>
        <dbReference type="PIRSR" id="PIRSR000005-2"/>
    </source>
</evidence>